<keyword evidence="4" id="KW-1185">Reference proteome</keyword>
<keyword evidence="2" id="KW-0472">Membrane</keyword>
<dbReference type="EMBL" id="JASITI010000010">
    <property type="protein sequence ID" value="MDK9496041.1"/>
    <property type="molecule type" value="Genomic_DNA"/>
</dbReference>
<keyword evidence="2" id="KW-0812">Transmembrane</keyword>
<evidence type="ECO:0008006" key="5">
    <source>
        <dbReference type="Google" id="ProtNLM"/>
    </source>
</evidence>
<evidence type="ECO:0000256" key="1">
    <source>
        <dbReference type="SAM" id="MobiDB-lite"/>
    </source>
</evidence>
<accession>A0ABT7GS01</accession>
<feature type="region of interest" description="Disordered" evidence="1">
    <location>
        <begin position="1"/>
        <end position="43"/>
    </location>
</feature>
<evidence type="ECO:0000313" key="4">
    <source>
        <dbReference type="Proteomes" id="UP001223390"/>
    </source>
</evidence>
<dbReference type="RefSeq" id="WP_285341568.1">
    <property type="nucleotide sequence ID" value="NZ_JASITI010000010.1"/>
</dbReference>
<feature type="transmembrane region" description="Helical" evidence="2">
    <location>
        <begin position="150"/>
        <end position="171"/>
    </location>
</feature>
<feature type="transmembrane region" description="Helical" evidence="2">
    <location>
        <begin position="256"/>
        <end position="273"/>
    </location>
</feature>
<evidence type="ECO:0000256" key="2">
    <source>
        <dbReference type="SAM" id="Phobius"/>
    </source>
</evidence>
<proteinExistence type="predicted"/>
<feature type="transmembrane region" description="Helical" evidence="2">
    <location>
        <begin position="82"/>
        <end position="101"/>
    </location>
</feature>
<feature type="compositionally biased region" description="Gly residues" evidence="1">
    <location>
        <begin position="1"/>
        <end position="14"/>
    </location>
</feature>
<evidence type="ECO:0000313" key="3">
    <source>
        <dbReference type="EMBL" id="MDK9496041.1"/>
    </source>
</evidence>
<feature type="transmembrane region" description="Helical" evidence="2">
    <location>
        <begin position="186"/>
        <end position="213"/>
    </location>
</feature>
<organism evidence="3 4">
    <name type="scientific">Streptomyces katrae</name>
    <dbReference type="NCBI Taxonomy" id="68223"/>
    <lineage>
        <taxon>Bacteria</taxon>
        <taxon>Bacillati</taxon>
        <taxon>Actinomycetota</taxon>
        <taxon>Actinomycetes</taxon>
        <taxon>Kitasatosporales</taxon>
        <taxon>Streptomycetaceae</taxon>
        <taxon>Streptomyces</taxon>
    </lineage>
</organism>
<reference evidence="3 4" key="1">
    <citation type="submission" date="2023-05" db="EMBL/GenBank/DDBJ databases">
        <title>Sequencing and Assembly of Streptomyces sp. NP73.</title>
        <authorList>
            <person name="Konwar A.N."/>
            <person name="Saikia K."/>
            <person name="Thakur D."/>
        </authorList>
    </citation>
    <scope>NUCLEOTIDE SEQUENCE [LARGE SCALE GENOMIC DNA]</scope>
    <source>
        <strain evidence="3 4">NP73</strain>
    </source>
</reference>
<sequence>MEQRDGYGGYGRYGGQSRQPGGWAPAGRTAAPPYGRPSADRERTRRHGCVTVLMAPFVAAARFQRPGRADRLADPAMSRAQVARTGIGLGATAWLFYAYTLRQGAKDVIDDKLTEMLLAAAVLMVVGPLLVGAFVVAARPPLRGRYRRRLPGPLTAFGVLFGAAALLAFAFRRDLHDRLFGGIGDVGFLLSLLIGLTSLFLLPFVLASSVLCVHHSFRTADVHEVLPPLLSPVVVVAMSVLQAVDGPPVNAPQSVWLLFLTGAPLSVTALSVWELHRLRTRYGITLRGALGR</sequence>
<comment type="caution">
    <text evidence="3">The sequence shown here is derived from an EMBL/GenBank/DDBJ whole genome shotgun (WGS) entry which is preliminary data.</text>
</comment>
<feature type="transmembrane region" description="Helical" evidence="2">
    <location>
        <begin position="116"/>
        <end position="138"/>
    </location>
</feature>
<dbReference type="Proteomes" id="UP001223390">
    <property type="component" value="Unassembled WGS sequence"/>
</dbReference>
<keyword evidence="2" id="KW-1133">Transmembrane helix</keyword>
<gene>
    <name evidence="3" type="ORF">QEZ40_000378</name>
</gene>
<name>A0ABT7GS01_9ACTN</name>
<protein>
    <recommendedName>
        <fullName evidence="5">Integral membrane protein</fullName>
    </recommendedName>
</protein>
<feature type="transmembrane region" description="Helical" evidence="2">
    <location>
        <begin position="225"/>
        <end position="244"/>
    </location>
</feature>